<feature type="transmembrane region" description="Helical" evidence="1">
    <location>
        <begin position="94"/>
        <end position="113"/>
    </location>
</feature>
<proteinExistence type="predicted"/>
<organism evidence="2 3">
    <name type="scientific">Burkholderia ambifaria MEX-5</name>
    <dbReference type="NCBI Taxonomy" id="396597"/>
    <lineage>
        <taxon>Bacteria</taxon>
        <taxon>Pseudomonadati</taxon>
        <taxon>Pseudomonadota</taxon>
        <taxon>Betaproteobacteria</taxon>
        <taxon>Burkholderiales</taxon>
        <taxon>Burkholderiaceae</taxon>
        <taxon>Burkholderia</taxon>
        <taxon>Burkholderia cepacia complex</taxon>
    </lineage>
</organism>
<dbReference type="RefSeq" id="WP_006759938.1">
    <property type="nucleotide sequence ID" value="NZ_ABLK01000145.1"/>
</dbReference>
<dbReference type="PATRIC" id="fig|396597.7.peg.3755"/>
<dbReference type="EMBL" id="ABLK01000145">
    <property type="protein sequence ID" value="EDT40117.1"/>
    <property type="molecule type" value="Genomic_DNA"/>
</dbReference>
<feature type="transmembrane region" description="Helical" evidence="1">
    <location>
        <begin position="72"/>
        <end position="88"/>
    </location>
</feature>
<name>B1T8I7_9BURK</name>
<dbReference type="SUPFAM" id="SSF103473">
    <property type="entry name" value="MFS general substrate transporter"/>
    <property type="match status" value="1"/>
</dbReference>
<keyword evidence="1" id="KW-0812">Transmembrane</keyword>
<evidence type="ECO:0000256" key="1">
    <source>
        <dbReference type="SAM" id="Phobius"/>
    </source>
</evidence>
<feature type="transmembrane region" description="Helical" evidence="1">
    <location>
        <begin position="28"/>
        <end position="51"/>
    </location>
</feature>
<protein>
    <submittedName>
        <fullName evidence="2">Major facilitator superfamily MFS_1</fullName>
    </submittedName>
</protein>
<keyword evidence="1" id="KW-0472">Membrane</keyword>
<gene>
    <name evidence="2" type="ORF">BamMEX5DRAFT_4103</name>
</gene>
<dbReference type="Proteomes" id="UP000004814">
    <property type="component" value="Unassembled WGS sequence"/>
</dbReference>
<comment type="caution">
    <text evidence="2">The sequence shown here is derived from an EMBL/GenBank/DDBJ whole genome shotgun (WGS) entry which is preliminary data.</text>
</comment>
<evidence type="ECO:0000313" key="3">
    <source>
        <dbReference type="Proteomes" id="UP000004814"/>
    </source>
</evidence>
<dbReference type="AlphaFoldDB" id="B1T8I7"/>
<dbReference type="InterPro" id="IPR036259">
    <property type="entry name" value="MFS_trans_sf"/>
</dbReference>
<keyword evidence="1" id="KW-1133">Transmembrane helix</keyword>
<reference evidence="2 3" key="1">
    <citation type="submission" date="2008-03" db="EMBL/GenBank/DDBJ databases">
        <title>Sequencing of the draft genome and assembly of Burkholderia ambifaria MEX-5.</title>
        <authorList>
            <consortium name="US DOE Joint Genome Institute (JGI-PGF)"/>
            <person name="Copeland A."/>
            <person name="Lucas S."/>
            <person name="Lapidus A."/>
            <person name="Glavina del Rio T."/>
            <person name="Dalin E."/>
            <person name="Tice H."/>
            <person name="Bruce D."/>
            <person name="Goodwin L."/>
            <person name="Pitluck S."/>
            <person name="Larimer F."/>
            <person name="Land M.L."/>
            <person name="Hauser L."/>
            <person name="Tiedje J."/>
            <person name="Richardson P."/>
        </authorList>
    </citation>
    <scope>NUCLEOTIDE SEQUENCE [LARGE SCALE GENOMIC DNA]</scope>
    <source>
        <strain evidence="2 3">MEX-5</strain>
    </source>
</reference>
<evidence type="ECO:0000313" key="2">
    <source>
        <dbReference type="EMBL" id="EDT40117.1"/>
    </source>
</evidence>
<accession>B1T8I7</accession>
<sequence>MANGLGMAALAIPTLAVALTLRVPWPVVWAAMPAFGTGTALSVAPLIATVLEQVPAAAASVASGFLNAARQAGSLLGVAIAGAATILLPNLTDALWAIAAVGCVTYATAAVAAQTAGTVKDM</sequence>